<proteinExistence type="predicted"/>
<protein>
    <submittedName>
        <fullName evidence="4">DsbA family protein</fullName>
    </submittedName>
</protein>
<reference evidence="4" key="1">
    <citation type="submission" date="2022-02" db="EMBL/GenBank/DDBJ databases">
        <title>Corynebacterium sp. from urogenital microbiome.</title>
        <authorList>
            <person name="Cappelli E.A."/>
            <person name="Ribeiro T.G."/>
            <person name="Peixe L."/>
        </authorList>
    </citation>
    <scope>NUCLEOTIDE SEQUENCE</scope>
    <source>
        <strain evidence="4">C8Ua_174</strain>
    </source>
</reference>
<dbReference type="InterPro" id="IPR036249">
    <property type="entry name" value="Thioredoxin-like_sf"/>
</dbReference>
<evidence type="ECO:0000256" key="1">
    <source>
        <dbReference type="SAM" id="MobiDB-lite"/>
    </source>
</evidence>
<evidence type="ECO:0000256" key="2">
    <source>
        <dbReference type="SAM" id="Phobius"/>
    </source>
</evidence>
<keyword evidence="5" id="KW-1185">Reference proteome</keyword>
<dbReference type="Proteomes" id="UP001146469">
    <property type="component" value="Unassembled WGS sequence"/>
</dbReference>
<keyword evidence="2" id="KW-0812">Transmembrane</keyword>
<dbReference type="Gene3D" id="3.40.30.10">
    <property type="entry name" value="Glutaredoxin"/>
    <property type="match status" value="1"/>
</dbReference>
<feature type="region of interest" description="Disordered" evidence="1">
    <location>
        <begin position="198"/>
        <end position="248"/>
    </location>
</feature>
<feature type="compositionally biased region" description="Basic and acidic residues" evidence="1">
    <location>
        <begin position="198"/>
        <end position="214"/>
    </location>
</feature>
<dbReference type="SUPFAM" id="SSF52833">
    <property type="entry name" value="Thioredoxin-like"/>
    <property type="match status" value="1"/>
</dbReference>
<evidence type="ECO:0000259" key="3">
    <source>
        <dbReference type="Pfam" id="PF13462"/>
    </source>
</evidence>
<dbReference type="RefSeq" id="WP_269944453.1">
    <property type="nucleotide sequence ID" value="NZ_JAKMUT010000004.1"/>
</dbReference>
<keyword evidence="2" id="KW-1133">Transmembrane helix</keyword>
<dbReference type="CDD" id="cd02972">
    <property type="entry name" value="DsbA_family"/>
    <property type="match status" value="1"/>
</dbReference>
<dbReference type="EMBL" id="JAKMUT010000004">
    <property type="protein sequence ID" value="MCZ9289674.1"/>
    <property type="molecule type" value="Genomic_DNA"/>
</dbReference>
<feature type="domain" description="Thioredoxin-like fold" evidence="3">
    <location>
        <begin position="78"/>
        <end position="235"/>
    </location>
</feature>
<evidence type="ECO:0000313" key="4">
    <source>
        <dbReference type="EMBL" id="MCZ9289674.1"/>
    </source>
</evidence>
<dbReference type="Pfam" id="PF13462">
    <property type="entry name" value="Thioredoxin_4"/>
    <property type="match status" value="1"/>
</dbReference>
<feature type="transmembrane region" description="Helical" evidence="2">
    <location>
        <begin position="16"/>
        <end position="37"/>
    </location>
</feature>
<comment type="caution">
    <text evidence="4">The sequence shown here is derived from an EMBL/GenBank/DDBJ whole genome shotgun (WGS) entry which is preliminary data.</text>
</comment>
<organism evidence="4 5">
    <name type="scientific">Corynebacterium evansiae</name>
    <dbReference type="NCBI Taxonomy" id="2913499"/>
    <lineage>
        <taxon>Bacteria</taxon>
        <taxon>Bacillati</taxon>
        <taxon>Actinomycetota</taxon>
        <taxon>Actinomycetes</taxon>
        <taxon>Mycobacteriales</taxon>
        <taxon>Corynebacteriaceae</taxon>
        <taxon>Corynebacterium</taxon>
    </lineage>
</organism>
<sequence>MSQKIKAPNASKGGNGFLWGIIAILVIAAVAIGFIVYNNQQHKVDNITLPDDKVDVKMTTDESTVTLESENAGDDVPTIEVFEDFSCHYCAQLESASSEDLKSALEEGKLKVKFNFLNFLDRGDETGPSTRGASVAWAVAKAGDVNAFWNIHRLIMEEQSTVARQWSWEDLANAADKIGVNGDVVEKIRNESVKEDGVKVAQKNGKEVEKREGDVSSPLLYKDGKRFDPPSNPDQTLSSWVPVALEGK</sequence>
<dbReference type="InterPro" id="IPR012336">
    <property type="entry name" value="Thioredoxin-like_fold"/>
</dbReference>
<keyword evidence="2" id="KW-0472">Membrane</keyword>
<dbReference type="AlphaFoldDB" id="A0A9X3LKK0"/>
<gene>
    <name evidence="4" type="ORF">L8V00_05555</name>
</gene>
<accession>A0A9X3LKK0</accession>
<name>A0A9X3LKK0_9CORY</name>
<evidence type="ECO:0000313" key="5">
    <source>
        <dbReference type="Proteomes" id="UP001146469"/>
    </source>
</evidence>